<evidence type="ECO:0000313" key="11">
    <source>
        <dbReference type="Proteomes" id="UP000504634"/>
    </source>
</evidence>
<dbReference type="AlphaFoldDB" id="A0A6J2UB38"/>
<feature type="coiled-coil region" evidence="9">
    <location>
        <begin position="160"/>
        <end position="208"/>
    </location>
</feature>
<dbReference type="GO" id="GO:0051301">
    <property type="term" value="P:cell division"/>
    <property type="evidence" value="ECO:0007669"/>
    <property type="project" value="UniProtKB-KW"/>
</dbReference>
<evidence type="ECO:0000256" key="8">
    <source>
        <dbReference type="ARBA" id="ARBA00023328"/>
    </source>
</evidence>
<accession>A0A6J2UB38</accession>
<dbReference type="GeneID" id="115631710"/>
<comment type="subcellular location">
    <subcellularLocation>
        <location evidence="1">Chromosome</location>
        <location evidence="1">Centromere</location>
    </subcellularLocation>
</comment>
<keyword evidence="4" id="KW-0132">Cell division</keyword>
<dbReference type="Gene3D" id="1.10.418.60">
    <property type="entry name" value="Ncd80 complex, Nuf2 subunit"/>
    <property type="match status" value="1"/>
</dbReference>
<keyword evidence="6 9" id="KW-0175">Coiled coil</keyword>
<keyword evidence="5" id="KW-0498">Mitosis</keyword>
<comment type="similarity">
    <text evidence="2">Belongs to the NUF2 family.</text>
</comment>
<evidence type="ECO:0000256" key="3">
    <source>
        <dbReference type="ARBA" id="ARBA00022454"/>
    </source>
</evidence>
<dbReference type="Pfam" id="PF03800">
    <property type="entry name" value="Nuf2"/>
    <property type="match status" value="1"/>
</dbReference>
<dbReference type="InterPro" id="IPR005549">
    <property type="entry name" value="Kinetochore_Nuf2_N"/>
</dbReference>
<keyword evidence="12" id="KW-0966">Cell projection</keyword>
<evidence type="ECO:0000256" key="7">
    <source>
        <dbReference type="ARBA" id="ARBA00023306"/>
    </source>
</evidence>
<dbReference type="Proteomes" id="UP000504634">
    <property type="component" value="Unplaced"/>
</dbReference>
<dbReference type="GO" id="GO:0031262">
    <property type="term" value="C:Ndc80 complex"/>
    <property type="evidence" value="ECO:0007669"/>
    <property type="project" value="InterPro"/>
</dbReference>
<evidence type="ECO:0000256" key="4">
    <source>
        <dbReference type="ARBA" id="ARBA00022618"/>
    </source>
</evidence>
<keyword evidence="3" id="KW-0158">Chromosome</keyword>
<organism evidence="11 12">
    <name type="scientific">Drosophila lebanonensis</name>
    <name type="common">Fruit fly</name>
    <name type="synonym">Scaptodrosophila lebanonensis</name>
    <dbReference type="NCBI Taxonomy" id="7225"/>
    <lineage>
        <taxon>Eukaryota</taxon>
        <taxon>Metazoa</taxon>
        <taxon>Ecdysozoa</taxon>
        <taxon>Arthropoda</taxon>
        <taxon>Hexapoda</taxon>
        <taxon>Insecta</taxon>
        <taxon>Pterygota</taxon>
        <taxon>Neoptera</taxon>
        <taxon>Endopterygota</taxon>
        <taxon>Diptera</taxon>
        <taxon>Brachycera</taxon>
        <taxon>Muscomorpha</taxon>
        <taxon>Ephydroidea</taxon>
        <taxon>Drosophilidae</taxon>
        <taxon>Scaptodrosophila</taxon>
    </lineage>
</organism>
<gene>
    <name evidence="12" type="primary">LOC115631710</name>
</gene>
<dbReference type="OrthoDB" id="7862063at2759"/>
<proteinExistence type="inferred from homology"/>
<keyword evidence="11" id="KW-1185">Reference proteome</keyword>
<keyword evidence="12" id="KW-0969">Cilium</keyword>
<sequence>MANQVFPELKVHINDFTKPTEQFLTKILIHYLRAFGFRVEPLFNIEAGASDTSREKRLFLIKLCRQIESILHISFPQRTFTYVDLITPSAKKIGSVLHALFNYLCFYKMFKKAVFASIEEPIKQHEGLLTAVAAKRRELDQRIKDSAQEKDDIAICQAAIIQLQAELDQAHVELRRQEKAVQQQNAVVSNNEEELSKLTHEVRQVEKLVVKDTEVQRIQEEIEKTTVCLENYKAGSLKQSQILKDRKEEMENIQKMHSEILAASELLPLALIADYKDSLKAMERLEKQYAAMEAENKQLQIKNDAEKQQLDQLDEELKLRRLQSDQDAKAVLGGLEKLKIDLQRKTAAADSLEKQYQELQEKIDEQQRLAQLMDQTLTELFGEN</sequence>
<evidence type="ECO:0000259" key="10">
    <source>
        <dbReference type="Pfam" id="PF03800"/>
    </source>
</evidence>
<evidence type="ECO:0000256" key="9">
    <source>
        <dbReference type="SAM" id="Coils"/>
    </source>
</evidence>
<name>A0A6J2UB38_DROLE</name>
<keyword evidence="8" id="KW-0137">Centromere</keyword>
<feature type="domain" description="Kinetochore protein Nuf2 N-terminal" evidence="10">
    <location>
        <begin position="10"/>
        <end position="107"/>
    </location>
</feature>
<keyword evidence="7" id="KW-0131">Cell cycle</keyword>
<protein>
    <submittedName>
        <fullName evidence="12">Flagellar attachment zone protein 1</fullName>
    </submittedName>
</protein>
<evidence type="ECO:0000313" key="12">
    <source>
        <dbReference type="RefSeq" id="XP_030384397.1"/>
    </source>
</evidence>
<keyword evidence="12" id="KW-0282">Flagellum</keyword>
<evidence type="ECO:0000256" key="2">
    <source>
        <dbReference type="ARBA" id="ARBA00005498"/>
    </source>
</evidence>
<evidence type="ECO:0000256" key="1">
    <source>
        <dbReference type="ARBA" id="ARBA00004584"/>
    </source>
</evidence>
<evidence type="ECO:0000256" key="5">
    <source>
        <dbReference type="ARBA" id="ARBA00022776"/>
    </source>
</evidence>
<feature type="coiled-coil region" evidence="9">
    <location>
        <begin position="275"/>
        <end position="376"/>
    </location>
</feature>
<dbReference type="RefSeq" id="XP_030384397.1">
    <property type="nucleotide sequence ID" value="XM_030528537.1"/>
</dbReference>
<reference evidence="12" key="1">
    <citation type="submission" date="2025-08" db="UniProtKB">
        <authorList>
            <consortium name="RefSeq"/>
        </authorList>
    </citation>
    <scope>IDENTIFICATION</scope>
    <source>
        <strain evidence="12">11010-0011.00</strain>
        <tissue evidence="12">Whole body</tissue>
    </source>
</reference>
<evidence type="ECO:0000256" key="6">
    <source>
        <dbReference type="ARBA" id="ARBA00023054"/>
    </source>
</evidence>
<dbReference type="InterPro" id="IPR038275">
    <property type="entry name" value="Nuf2_N_sf"/>
</dbReference>